<evidence type="ECO:0000256" key="2">
    <source>
        <dbReference type="ARBA" id="ARBA00022792"/>
    </source>
</evidence>
<dbReference type="GO" id="GO:0031314">
    <property type="term" value="C:extrinsic component of mitochondrial inner membrane"/>
    <property type="evidence" value="ECO:0007669"/>
    <property type="project" value="UniProtKB-UniRule"/>
</dbReference>
<dbReference type="PANTHER" id="PTHR12922:SF7">
    <property type="entry name" value="UBIQUINONE BIOSYNTHESIS PROTEIN COQ4 HOMOLOG, MITOCHONDRIAL"/>
    <property type="match status" value="1"/>
</dbReference>
<dbReference type="EC" id="4.1.1.130" evidence="6"/>
<dbReference type="EMBL" id="BAABME010022539">
    <property type="protein sequence ID" value="GAA0166035.1"/>
    <property type="molecule type" value="Genomic_DNA"/>
</dbReference>
<dbReference type="PANTHER" id="PTHR12922">
    <property type="entry name" value="UBIQUINONE BIOSYNTHESIS PROTEIN"/>
    <property type="match status" value="1"/>
</dbReference>
<comment type="subunit">
    <text evidence="6">Component of a multi-subunit COQ enzyme complex.</text>
</comment>
<name>A0AAV3QR77_LITER</name>
<organism evidence="7 8">
    <name type="scientific">Lithospermum erythrorhizon</name>
    <name type="common">Purple gromwell</name>
    <name type="synonym">Lithospermum officinale var. erythrorhizon</name>
    <dbReference type="NCBI Taxonomy" id="34254"/>
    <lineage>
        <taxon>Eukaryota</taxon>
        <taxon>Viridiplantae</taxon>
        <taxon>Streptophyta</taxon>
        <taxon>Embryophyta</taxon>
        <taxon>Tracheophyta</taxon>
        <taxon>Spermatophyta</taxon>
        <taxon>Magnoliopsida</taxon>
        <taxon>eudicotyledons</taxon>
        <taxon>Gunneridae</taxon>
        <taxon>Pentapetalae</taxon>
        <taxon>asterids</taxon>
        <taxon>lamiids</taxon>
        <taxon>Boraginales</taxon>
        <taxon>Boraginaceae</taxon>
        <taxon>Boraginoideae</taxon>
        <taxon>Lithospermeae</taxon>
        <taxon>Lithospermum</taxon>
    </lineage>
</organism>
<dbReference type="InterPro" id="IPR027540">
    <property type="entry name" value="Coq4_euk"/>
</dbReference>
<evidence type="ECO:0000256" key="4">
    <source>
        <dbReference type="ARBA" id="ARBA00023136"/>
    </source>
</evidence>
<keyword evidence="6" id="KW-0479">Metal-binding</keyword>
<keyword evidence="8" id="KW-1185">Reference proteome</keyword>
<feature type="binding site" evidence="6">
    <location>
        <position position="146"/>
    </location>
    <ligand>
        <name>Zn(2+)</name>
        <dbReference type="ChEBI" id="CHEBI:29105"/>
    </ligand>
</feature>
<comment type="cofactor">
    <cofactor evidence="6">
        <name>Zn(2+)</name>
        <dbReference type="ChEBI" id="CHEBI:29105"/>
    </cofactor>
</comment>
<accession>A0AAV3QR77</accession>
<dbReference type="Pfam" id="PF05019">
    <property type="entry name" value="Coq4"/>
    <property type="match status" value="1"/>
</dbReference>
<keyword evidence="5 6" id="KW-0456">Lyase</keyword>
<dbReference type="GO" id="GO:0120539">
    <property type="term" value="F:4-hydroxy-3-methoxy-5-polyprenylbenzoate decarboxylase activity"/>
    <property type="evidence" value="ECO:0007669"/>
    <property type="project" value="UniProtKB-EC"/>
</dbReference>
<reference evidence="7 8" key="1">
    <citation type="submission" date="2024-01" db="EMBL/GenBank/DDBJ databases">
        <title>The complete chloroplast genome sequence of Lithospermum erythrorhizon: insights into the phylogenetic relationship among Boraginaceae species and the maternal lineages of purple gromwells.</title>
        <authorList>
            <person name="Okada T."/>
            <person name="Watanabe K."/>
        </authorList>
    </citation>
    <scope>NUCLEOTIDE SEQUENCE [LARGE SCALE GENOMIC DNA]</scope>
</reference>
<comment type="similarity">
    <text evidence="6">Belongs to the COQ4 family.</text>
</comment>
<keyword evidence="2 6" id="KW-0999">Mitochondrion inner membrane</keyword>
<feature type="binding site" evidence="6">
    <location>
        <position position="131"/>
    </location>
    <ligand>
        <name>Zn(2+)</name>
        <dbReference type="ChEBI" id="CHEBI:29105"/>
    </ligand>
</feature>
<dbReference type="InterPro" id="IPR007715">
    <property type="entry name" value="Coq4"/>
</dbReference>
<evidence type="ECO:0000313" key="7">
    <source>
        <dbReference type="EMBL" id="GAA0166035.1"/>
    </source>
</evidence>
<dbReference type="Proteomes" id="UP001454036">
    <property type="component" value="Unassembled WGS sequence"/>
</dbReference>
<keyword evidence="4 6" id="KW-0472">Membrane</keyword>
<comment type="subcellular location">
    <subcellularLocation>
        <location evidence="6">Mitochondrion inner membrane</location>
        <topology evidence="6">Peripheral membrane protein</topology>
        <orientation evidence="6">Matrix side</orientation>
    </subcellularLocation>
</comment>
<feature type="binding site" evidence="6">
    <location>
        <position position="130"/>
    </location>
    <ligand>
        <name>Zn(2+)</name>
        <dbReference type="ChEBI" id="CHEBI:29105"/>
    </ligand>
</feature>
<comment type="catalytic activity">
    <reaction evidence="6">
        <text>a 4-hydroxy-3-methoxy-5-(all-trans-polyprenyl)benzoate + H(+) = a 2-methoxy-6-(all-trans-polyprenyl)phenol + CO2</text>
        <dbReference type="Rhea" id="RHEA:81179"/>
        <dbReference type="Rhea" id="RHEA-COMP:9551"/>
        <dbReference type="Rhea" id="RHEA-COMP:10931"/>
        <dbReference type="ChEBI" id="CHEBI:15378"/>
        <dbReference type="ChEBI" id="CHEBI:16526"/>
        <dbReference type="ChEBI" id="CHEBI:62731"/>
        <dbReference type="ChEBI" id="CHEBI:84443"/>
        <dbReference type="EC" id="4.1.1.130"/>
    </reaction>
</comment>
<keyword evidence="1 6" id="KW-0831">Ubiquinone biosynthesis</keyword>
<comment type="pathway">
    <text evidence="6">Cofactor biosynthesis; ubiquinone biosynthesis.</text>
</comment>
<protein>
    <recommendedName>
        <fullName evidence="6">Ubiquinone biosynthesis protein COQ4 homolog, mitochondrial</fullName>
    </recommendedName>
    <alternativeName>
        <fullName evidence="6">4-hydroxy-3-methoxy-5-polyprenylbenzoate decarboxylase</fullName>
        <ecNumber evidence="6">4.1.1.130</ecNumber>
    </alternativeName>
    <alternativeName>
        <fullName evidence="6">Coenzyme Q biosynthesis protein 4 homolog</fullName>
    </alternativeName>
</protein>
<evidence type="ECO:0000313" key="8">
    <source>
        <dbReference type="Proteomes" id="UP001454036"/>
    </source>
</evidence>
<sequence length="231" mass="26586">MVILQAARIRLNGWQQAAVVVGSAVGAVMDPKRSDLVAAMGETTGRFAFQRVLQRMNNNSQGRIILEERPRIISSKLEHIWDLPPTTFGGAYADFMRTRNFSPDDRMPVRFVEEDADELSYVVMRSREAHDIWHTLFGLNTNLTGELSLKVIEFQQMQLPVAFMSFVGASMRFEGDKFKVFYQHYFPWAFTAGLQCKDLMSIYYERHFDESLEDVRQKWGIVPVPPAPIRD</sequence>
<proteinExistence type="inferred from homology"/>
<evidence type="ECO:0000256" key="6">
    <source>
        <dbReference type="HAMAP-Rule" id="MF_03111"/>
    </source>
</evidence>
<evidence type="ECO:0000256" key="1">
    <source>
        <dbReference type="ARBA" id="ARBA00022688"/>
    </source>
</evidence>
<comment type="function">
    <text evidence="6">Lyase that catalyzes the C1-decarboxylation of 4-hydroxy-3-methoxy-5-(all-trans-polyprenyl)benzoic acid into 2-methoxy-6-(all-trans-polyprenyl)phenol during ubiquinone biosynthesis.</text>
</comment>
<gene>
    <name evidence="7" type="ORF">LIER_40109</name>
</gene>
<comment type="caution">
    <text evidence="7">The sequence shown here is derived from an EMBL/GenBank/DDBJ whole genome shotgun (WGS) entry which is preliminary data.</text>
</comment>
<evidence type="ECO:0000256" key="3">
    <source>
        <dbReference type="ARBA" id="ARBA00023128"/>
    </source>
</evidence>
<keyword evidence="6" id="KW-0862">Zinc</keyword>
<dbReference type="GO" id="GO:0008270">
    <property type="term" value="F:zinc ion binding"/>
    <property type="evidence" value="ECO:0007669"/>
    <property type="project" value="UniProtKB-UniRule"/>
</dbReference>
<keyword evidence="3 6" id="KW-0496">Mitochondrion</keyword>
<feature type="binding site" evidence="6">
    <location>
        <position position="134"/>
    </location>
    <ligand>
        <name>Zn(2+)</name>
        <dbReference type="ChEBI" id="CHEBI:29105"/>
    </ligand>
</feature>
<evidence type="ECO:0000256" key="5">
    <source>
        <dbReference type="ARBA" id="ARBA00023239"/>
    </source>
</evidence>
<dbReference type="HAMAP" id="MF_03111">
    <property type="entry name" value="Coq4"/>
    <property type="match status" value="1"/>
</dbReference>
<dbReference type="AlphaFoldDB" id="A0AAV3QR77"/>